<feature type="signal peptide" evidence="2">
    <location>
        <begin position="1"/>
        <end position="22"/>
    </location>
</feature>
<comment type="caution">
    <text evidence="3">The sequence shown here is derived from an EMBL/GenBank/DDBJ whole genome shotgun (WGS) entry which is preliminary data.</text>
</comment>
<feature type="compositionally biased region" description="Low complexity" evidence="1">
    <location>
        <begin position="38"/>
        <end position="61"/>
    </location>
</feature>
<evidence type="ECO:0000313" key="3">
    <source>
        <dbReference type="EMBL" id="MCY1012752.1"/>
    </source>
</evidence>
<evidence type="ECO:0000313" key="4">
    <source>
        <dbReference type="Proteomes" id="UP001150924"/>
    </source>
</evidence>
<dbReference type="Proteomes" id="UP001150924">
    <property type="component" value="Unassembled WGS sequence"/>
</dbReference>
<feature type="region of interest" description="Disordered" evidence="1">
    <location>
        <begin position="28"/>
        <end position="88"/>
    </location>
</feature>
<evidence type="ECO:0000256" key="1">
    <source>
        <dbReference type="SAM" id="MobiDB-lite"/>
    </source>
</evidence>
<sequence>MSRITSLAVALYLVGCNALPLAETTPFGSGGAEGTTGGPSTASTDANTSATTAAPTTTTGAIEMSTGGDVSTSGLSEPVLSSSSSSSSGILPDFGDVAPIGCQGKVDIIFAISAEYTMEFAQPRLLAAFPAFAEALEEELGGFDLHVLVTDSSNWWSMDDCSLCQDPADCDPDGVPDLCGATIDECDFTMGAGETFASEIGSSGRRCKLAGGRRYITAEEPDLSAAFDCLARVGWGGASPFPFDSILAALDHPLVETGEVLNGPGGCNEGFLRDDALLVVVVIQDMFDQISQGGPYQWTKALYAVKGGDEDAVFGLVITSDAEVSPSLCYPDKPPVAAKNRLRLFAEDYLKHGKVESICAPSYGEAFKETAAQVAALCDQFIPK</sequence>
<accession>A0A9X3EYN2</accession>
<reference evidence="3" key="1">
    <citation type="submission" date="2022-11" db="EMBL/GenBank/DDBJ databases">
        <title>Minimal conservation of predation-associated metabolite biosynthetic gene clusters underscores biosynthetic potential of Myxococcota including descriptions for ten novel species: Archangium lansinium sp. nov., Myxococcus landrumus sp. nov., Nannocystis bai.</title>
        <authorList>
            <person name="Ahearne A."/>
            <person name="Stevens C."/>
            <person name="Phillips K."/>
        </authorList>
    </citation>
    <scope>NUCLEOTIDE SEQUENCE</scope>
    <source>
        <strain evidence="3">Na p29</strain>
    </source>
</reference>
<name>A0A9X3EYN2_9BACT</name>
<keyword evidence="4" id="KW-1185">Reference proteome</keyword>
<gene>
    <name evidence="3" type="ORF">OV079_45905</name>
</gene>
<dbReference type="AlphaFoldDB" id="A0A9X3EYN2"/>
<dbReference type="EMBL" id="JAPNKE010000002">
    <property type="protein sequence ID" value="MCY1012752.1"/>
    <property type="molecule type" value="Genomic_DNA"/>
</dbReference>
<feature type="compositionally biased region" description="Gly residues" evidence="1">
    <location>
        <begin position="28"/>
        <end position="37"/>
    </location>
</feature>
<dbReference type="RefSeq" id="WP_267776271.1">
    <property type="nucleotide sequence ID" value="NZ_JAPNKE010000002.1"/>
</dbReference>
<protein>
    <submittedName>
        <fullName evidence="3">Uncharacterized protein</fullName>
    </submittedName>
</protein>
<feature type="chain" id="PRO_5040731570" evidence="2">
    <location>
        <begin position="23"/>
        <end position="384"/>
    </location>
</feature>
<keyword evidence="2" id="KW-0732">Signal</keyword>
<organism evidence="3 4">
    <name type="scientific">Nannocystis pusilla</name>
    <dbReference type="NCBI Taxonomy" id="889268"/>
    <lineage>
        <taxon>Bacteria</taxon>
        <taxon>Pseudomonadati</taxon>
        <taxon>Myxococcota</taxon>
        <taxon>Polyangia</taxon>
        <taxon>Nannocystales</taxon>
        <taxon>Nannocystaceae</taxon>
        <taxon>Nannocystis</taxon>
    </lineage>
</organism>
<evidence type="ECO:0000256" key="2">
    <source>
        <dbReference type="SAM" id="SignalP"/>
    </source>
</evidence>
<proteinExistence type="predicted"/>